<name>A0AAD8FQV0_ACIOX</name>
<evidence type="ECO:0000313" key="1">
    <source>
        <dbReference type="EMBL" id="KAK1144732.1"/>
    </source>
</evidence>
<dbReference type="GO" id="GO:0006357">
    <property type="term" value="P:regulation of transcription by RNA polymerase II"/>
    <property type="evidence" value="ECO:0007669"/>
    <property type="project" value="TreeGrafter"/>
</dbReference>
<accession>A0AAD8FQV0</accession>
<sequence>MQQVLEYALDRAEYTVESARQRPPKRRSSSSGRKSLYQKLYELYLEECEKEPEIKKLRRNVNLLEKLVMQETVSCLVVN</sequence>
<dbReference type="AlphaFoldDB" id="A0AAD8FQV0"/>
<keyword evidence="2" id="KW-1185">Reference proteome</keyword>
<dbReference type="EMBL" id="JAGXEW010000179">
    <property type="protein sequence ID" value="KAK1144732.1"/>
    <property type="molecule type" value="Genomic_DNA"/>
</dbReference>
<reference evidence="1" key="1">
    <citation type="submission" date="2022-02" db="EMBL/GenBank/DDBJ databases">
        <title>Atlantic sturgeon de novo genome assembly.</title>
        <authorList>
            <person name="Stock M."/>
            <person name="Klopp C."/>
            <person name="Guiguen Y."/>
            <person name="Cabau C."/>
            <person name="Parinello H."/>
            <person name="Santidrian Yebra-Pimentel E."/>
            <person name="Kuhl H."/>
            <person name="Dirks R.P."/>
            <person name="Guessner J."/>
            <person name="Wuertz S."/>
            <person name="Du K."/>
            <person name="Schartl M."/>
        </authorList>
    </citation>
    <scope>NUCLEOTIDE SEQUENCE</scope>
    <source>
        <strain evidence="1">STURGEONOMICS-FGT-2020</strain>
        <tissue evidence="1">Whole blood</tissue>
    </source>
</reference>
<dbReference type="PANTHER" id="PTHR13526">
    <property type="entry name" value="TRANSCRIPTION FACTOR SPT20 HOMOLOG"/>
    <property type="match status" value="1"/>
</dbReference>
<gene>
    <name evidence="1" type="ORF">AOXY_G36398</name>
</gene>
<dbReference type="GO" id="GO:0000124">
    <property type="term" value="C:SAGA complex"/>
    <property type="evidence" value="ECO:0007669"/>
    <property type="project" value="InterPro"/>
</dbReference>
<evidence type="ECO:0000313" key="2">
    <source>
        <dbReference type="Proteomes" id="UP001230051"/>
    </source>
</evidence>
<dbReference type="GO" id="GO:0003712">
    <property type="term" value="F:transcription coregulator activity"/>
    <property type="evidence" value="ECO:0007669"/>
    <property type="project" value="InterPro"/>
</dbReference>
<organism evidence="1 2">
    <name type="scientific">Acipenser oxyrinchus oxyrinchus</name>
    <dbReference type="NCBI Taxonomy" id="40147"/>
    <lineage>
        <taxon>Eukaryota</taxon>
        <taxon>Metazoa</taxon>
        <taxon>Chordata</taxon>
        <taxon>Craniata</taxon>
        <taxon>Vertebrata</taxon>
        <taxon>Euteleostomi</taxon>
        <taxon>Actinopterygii</taxon>
        <taxon>Chondrostei</taxon>
        <taxon>Acipenseriformes</taxon>
        <taxon>Acipenseridae</taxon>
        <taxon>Acipenser</taxon>
    </lineage>
</organism>
<comment type="caution">
    <text evidence="1">The sequence shown here is derived from an EMBL/GenBank/DDBJ whole genome shotgun (WGS) entry which is preliminary data.</text>
</comment>
<dbReference type="InterPro" id="IPR021950">
    <property type="entry name" value="Spt20"/>
</dbReference>
<protein>
    <submittedName>
        <fullName evidence="1">Uncharacterized protein</fullName>
    </submittedName>
</protein>
<dbReference type="Proteomes" id="UP001230051">
    <property type="component" value="Unassembled WGS sequence"/>
</dbReference>
<dbReference type="PANTHER" id="PTHR13526:SF8">
    <property type="entry name" value="TRANSCRIPTION FACTOR SPT20 HOMOLOG"/>
    <property type="match status" value="1"/>
</dbReference>
<proteinExistence type="predicted"/>
<feature type="non-terminal residue" evidence="1">
    <location>
        <position position="1"/>
    </location>
</feature>